<accession>A0A8T4H3X6</accession>
<gene>
    <name evidence="1" type="ORF">J2753_002388</name>
</gene>
<dbReference type="Proteomes" id="UP000823736">
    <property type="component" value="Unassembled WGS sequence"/>
</dbReference>
<proteinExistence type="predicted"/>
<organism evidence="1 2">
    <name type="scientific">Halolamina salifodinae</name>
    <dbReference type="NCBI Taxonomy" id="1202767"/>
    <lineage>
        <taxon>Archaea</taxon>
        <taxon>Methanobacteriati</taxon>
        <taxon>Methanobacteriota</taxon>
        <taxon>Stenosarchaea group</taxon>
        <taxon>Halobacteria</taxon>
        <taxon>Halobacteriales</taxon>
        <taxon>Haloferacaceae</taxon>
    </lineage>
</organism>
<evidence type="ECO:0000313" key="2">
    <source>
        <dbReference type="Proteomes" id="UP000823736"/>
    </source>
</evidence>
<dbReference type="EMBL" id="JAGGLC010000005">
    <property type="protein sequence ID" value="MBP1987878.1"/>
    <property type="molecule type" value="Genomic_DNA"/>
</dbReference>
<protein>
    <submittedName>
        <fullName evidence="1">Uncharacterized protein</fullName>
    </submittedName>
</protein>
<keyword evidence="2" id="KW-1185">Reference proteome</keyword>
<sequence>MGGRVGELLQSVVGLLQLLDGFLEVGLVLAALDLVADTLAQQVEERLLGLGERLAWRRVREEDGAVRLAADGDPRPGVALEAELVIERLLPQPTAPVSPTLIDSPLSTTSRQ</sequence>
<name>A0A8T4H3X6_9EURY</name>
<dbReference type="AlphaFoldDB" id="A0A8T4H3X6"/>
<evidence type="ECO:0000313" key="1">
    <source>
        <dbReference type="EMBL" id="MBP1987878.1"/>
    </source>
</evidence>
<comment type="caution">
    <text evidence="1">The sequence shown here is derived from an EMBL/GenBank/DDBJ whole genome shotgun (WGS) entry which is preliminary data.</text>
</comment>
<reference evidence="1" key="1">
    <citation type="submission" date="2021-03" db="EMBL/GenBank/DDBJ databases">
        <title>Genomic Encyclopedia of Type Strains, Phase IV (KMG-IV): sequencing the most valuable type-strain genomes for metagenomic binning, comparative biology and taxonomic classification.</title>
        <authorList>
            <person name="Goeker M."/>
        </authorList>
    </citation>
    <scope>NUCLEOTIDE SEQUENCE</scope>
    <source>
        <strain evidence="1">DSM 26232</strain>
    </source>
</reference>